<dbReference type="SUPFAM" id="SSF101262">
    <property type="entry name" value="Methenyltetrahydrofolate cyclohydrolase-like"/>
    <property type="match status" value="1"/>
</dbReference>
<dbReference type="OrthoDB" id="214546at2157"/>
<dbReference type="InterPro" id="IPR036178">
    <property type="entry name" value="Formintransfe-cycloase-like_sf"/>
</dbReference>
<comment type="caution">
    <text evidence="3">The sequence shown here is derived from an EMBL/GenBank/DDBJ whole genome shotgun (WGS) entry which is preliminary data.</text>
</comment>
<evidence type="ECO:0000256" key="1">
    <source>
        <dbReference type="SAM" id="Coils"/>
    </source>
</evidence>
<dbReference type="InterPro" id="IPR007044">
    <property type="entry name" value="Cyclodeamin/CycHdrlase"/>
</dbReference>
<reference evidence="3 4" key="1">
    <citation type="submission" date="2019-12" db="EMBL/GenBank/DDBJ databases">
        <title>Isolation and characterization of three novel carbon monoxide-oxidizing members of Halobacteria from salione crusts and soils.</title>
        <authorList>
            <person name="Myers M.R."/>
            <person name="King G.M."/>
        </authorList>
    </citation>
    <scope>NUCLEOTIDE SEQUENCE [LARGE SCALE GENOMIC DNA]</scope>
    <source>
        <strain evidence="3 4">PCN9</strain>
    </source>
</reference>
<gene>
    <name evidence="3" type="ORF">GRX66_01180</name>
</gene>
<dbReference type="EMBL" id="WUUU01000003">
    <property type="protein sequence ID" value="MXR19280.1"/>
    <property type="molecule type" value="Genomic_DNA"/>
</dbReference>
<accession>A0A6B0SK77</accession>
<keyword evidence="1" id="KW-0175">Coiled coil</keyword>
<protein>
    <submittedName>
        <fullName evidence="3">Formimidoyltetrahydrofolate cyclodeaminase</fullName>
    </submittedName>
</protein>
<keyword evidence="4" id="KW-1185">Reference proteome</keyword>
<evidence type="ECO:0000313" key="4">
    <source>
        <dbReference type="Proteomes" id="UP000471521"/>
    </source>
</evidence>
<dbReference type="Proteomes" id="UP000471521">
    <property type="component" value="Unassembled WGS sequence"/>
</dbReference>
<evidence type="ECO:0000259" key="2">
    <source>
        <dbReference type="Pfam" id="PF04961"/>
    </source>
</evidence>
<dbReference type="AlphaFoldDB" id="A0A6B0SK77"/>
<evidence type="ECO:0000313" key="3">
    <source>
        <dbReference type="EMBL" id="MXR19280.1"/>
    </source>
</evidence>
<dbReference type="Gene3D" id="1.20.120.680">
    <property type="entry name" value="Formiminotetrahydrofolate cyclodeaminase monomer, up-and-down helical bundle"/>
    <property type="match status" value="1"/>
</dbReference>
<sequence length="196" mass="20423">MHYRDQSLDGFLSGVASNRVAPAGGTATAVVGALGAALCEMVCIHTVDGGASGGAATGLADVRDDLHRQRGHLLELADTDGRVVDELFGADSGVVDQSDVKRSIGVPLTIADACLNVLELATDVTETGNRNAVADAATGVILARSALRAAVFTVRHNVDQVSDSAFVEDVERDVAELEKRADEASERAIRNVEERA</sequence>
<dbReference type="GO" id="GO:0003824">
    <property type="term" value="F:catalytic activity"/>
    <property type="evidence" value="ECO:0007669"/>
    <property type="project" value="InterPro"/>
</dbReference>
<name>A0A6B0SK77_9EURY</name>
<proteinExistence type="predicted"/>
<dbReference type="Pfam" id="PF04961">
    <property type="entry name" value="FTCD_C"/>
    <property type="match status" value="1"/>
</dbReference>
<organism evidence="3 4">
    <name type="scientific">Halobacterium bonnevillei</name>
    <dbReference type="NCBI Taxonomy" id="2692200"/>
    <lineage>
        <taxon>Archaea</taxon>
        <taxon>Methanobacteriati</taxon>
        <taxon>Methanobacteriota</taxon>
        <taxon>Stenosarchaea group</taxon>
        <taxon>Halobacteria</taxon>
        <taxon>Halobacteriales</taxon>
        <taxon>Halobacteriaceae</taxon>
        <taxon>Halobacterium</taxon>
    </lineage>
</organism>
<dbReference type="RefSeq" id="WP_159524873.1">
    <property type="nucleotide sequence ID" value="NZ_WUUU01000003.1"/>
</dbReference>
<feature type="coiled-coil region" evidence="1">
    <location>
        <begin position="167"/>
        <end position="194"/>
    </location>
</feature>
<feature type="domain" description="Cyclodeaminase/cyclohydrolase" evidence="2">
    <location>
        <begin position="7"/>
        <end position="175"/>
    </location>
</feature>